<dbReference type="PANTHER" id="PTHR21017:SF17">
    <property type="entry name" value="PROTEIN NIPSNAP"/>
    <property type="match status" value="1"/>
</dbReference>
<evidence type="ECO:0000313" key="4">
    <source>
        <dbReference type="Proteomes" id="UP000187059"/>
    </source>
</evidence>
<dbReference type="InterPro" id="IPR012577">
    <property type="entry name" value="NIPSNAP"/>
</dbReference>
<evidence type="ECO:0000313" key="3">
    <source>
        <dbReference type="EMBL" id="APZ50518.1"/>
    </source>
</evidence>
<accession>A0A1P8UMC3</accession>
<sequence length="192" mass="21607">MFYELRVYDLVAGRGPEYLELFRTVGVPHVTRHLPMAGYWLTDTGALNRIYHMWIYASLEERAAARVGLGTDRDWTEGFVPKGFPLILKQENMLMRCEDSSPLLDRVTAERREPHAAQTPEDPMFGPRLLSLMVDGRATGGERLGRWTVISGSTPGAEMSLFAHEAWEDPFATAPGAARHELLRPLSLSPLR</sequence>
<keyword evidence="3" id="KW-0614">Plasmid</keyword>
<dbReference type="EMBL" id="CP015090">
    <property type="protein sequence ID" value="APZ50518.1"/>
    <property type="molecule type" value="Genomic_DNA"/>
</dbReference>
<geneLocation type="plasmid" evidence="4">
    <name>ppaby2</name>
</geneLocation>
<dbReference type="SUPFAM" id="SSF54909">
    <property type="entry name" value="Dimeric alpha+beta barrel"/>
    <property type="match status" value="1"/>
</dbReference>
<name>A0A1P8UMC3_9RHOB</name>
<gene>
    <name evidence="3" type="ORF">Ga0080574_TMP184</name>
</gene>
<dbReference type="InterPro" id="IPR051557">
    <property type="entry name" value="NipSnap_domain"/>
</dbReference>
<dbReference type="Pfam" id="PF07978">
    <property type="entry name" value="NIPSNAP"/>
    <property type="match status" value="1"/>
</dbReference>
<dbReference type="KEGG" id="paby:Ga0080574_TMP184"/>
<comment type="similarity">
    <text evidence="1">Belongs to the NipSnap family.</text>
</comment>
<evidence type="ECO:0000259" key="2">
    <source>
        <dbReference type="Pfam" id="PF07978"/>
    </source>
</evidence>
<proteinExistence type="inferred from homology"/>
<organism evidence="3 4">
    <name type="scientific">Salipiger abyssi</name>
    <dbReference type="NCBI Taxonomy" id="1250539"/>
    <lineage>
        <taxon>Bacteria</taxon>
        <taxon>Pseudomonadati</taxon>
        <taxon>Pseudomonadota</taxon>
        <taxon>Alphaproteobacteria</taxon>
        <taxon>Rhodobacterales</taxon>
        <taxon>Roseobacteraceae</taxon>
        <taxon>Salipiger</taxon>
    </lineage>
</organism>
<protein>
    <recommendedName>
        <fullName evidence="2">NIPSNAP domain-containing protein</fullName>
    </recommendedName>
</protein>
<dbReference type="InterPro" id="IPR011008">
    <property type="entry name" value="Dimeric_a/b-barrel"/>
</dbReference>
<evidence type="ECO:0000256" key="1">
    <source>
        <dbReference type="ARBA" id="ARBA00005291"/>
    </source>
</evidence>
<dbReference type="Gene3D" id="3.30.70.100">
    <property type="match status" value="1"/>
</dbReference>
<dbReference type="OrthoDB" id="4124121at2"/>
<dbReference type="AlphaFoldDB" id="A0A1P8UMC3"/>
<keyword evidence="4" id="KW-1185">Reference proteome</keyword>
<dbReference type="PANTHER" id="PTHR21017">
    <property type="entry name" value="NIPSNAP-RELATED"/>
    <property type="match status" value="1"/>
</dbReference>
<feature type="domain" description="NIPSNAP" evidence="2">
    <location>
        <begin position="3"/>
        <end position="100"/>
    </location>
</feature>
<reference evidence="3 4" key="1">
    <citation type="submission" date="2016-04" db="EMBL/GenBank/DDBJ databases">
        <title>Deep-sea bacteria in the southern Pacific.</title>
        <authorList>
            <person name="Tang K."/>
        </authorList>
    </citation>
    <scope>NUCLEOTIDE SEQUENCE [LARGE SCALE GENOMIC DNA]</scope>
    <source>
        <strain evidence="3 4">JLT2014</strain>
        <plasmid evidence="4">ppaby2</plasmid>
    </source>
</reference>
<dbReference type="RefSeq" id="WP_076694253.1">
    <property type="nucleotide sequence ID" value="NZ_CP015090.1"/>
</dbReference>
<dbReference type="Proteomes" id="UP000187059">
    <property type="component" value="Plasmid pPABY2"/>
</dbReference>